<feature type="transmembrane region" description="Helical" evidence="2">
    <location>
        <begin position="12"/>
        <end position="31"/>
    </location>
</feature>
<reference evidence="3" key="1">
    <citation type="submission" date="2020-05" db="EMBL/GenBank/DDBJ databases">
        <authorList>
            <person name="Chiriac C."/>
            <person name="Salcher M."/>
            <person name="Ghai R."/>
            <person name="Kavagutti S V."/>
        </authorList>
    </citation>
    <scope>NUCLEOTIDE SEQUENCE</scope>
</reference>
<proteinExistence type="predicted"/>
<organism evidence="3">
    <name type="scientific">freshwater metagenome</name>
    <dbReference type="NCBI Taxonomy" id="449393"/>
    <lineage>
        <taxon>unclassified sequences</taxon>
        <taxon>metagenomes</taxon>
        <taxon>ecological metagenomes</taxon>
    </lineage>
</organism>
<dbReference type="EMBL" id="CAFBPP010000051">
    <property type="protein sequence ID" value="CAB5021974.1"/>
    <property type="molecule type" value="Genomic_DNA"/>
</dbReference>
<feature type="transmembrane region" description="Helical" evidence="2">
    <location>
        <begin position="104"/>
        <end position="125"/>
    </location>
</feature>
<evidence type="ECO:0000313" key="4">
    <source>
        <dbReference type="EMBL" id="CAB4908260.1"/>
    </source>
</evidence>
<sequence>MSNSVELDMGKGALIPSLVVGIIGLITSGFLRGSSGILGALLAHVVVIIFFIVHLFVSKISRKLDPMMTMILALISYFSKMIILGAFMLVLMSATNPKTLDRPSFGVVAVAITLAWLGGEIRAFLKLRLHLPLPGSQSSGKVSGTFDYDRKTDEGK</sequence>
<dbReference type="EMBL" id="CAFAAC010000059">
    <property type="protein sequence ID" value="CAB4789771.1"/>
    <property type="molecule type" value="Genomic_DNA"/>
</dbReference>
<dbReference type="EMBL" id="CAFBOP010000039">
    <property type="protein sequence ID" value="CAB4988206.1"/>
    <property type="molecule type" value="Genomic_DNA"/>
</dbReference>
<keyword evidence="2" id="KW-0472">Membrane</keyword>
<evidence type="ECO:0000313" key="5">
    <source>
        <dbReference type="EMBL" id="CAB4988206.1"/>
    </source>
</evidence>
<accession>A0A6J6WX74</accession>
<keyword evidence="2" id="KW-0812">Transmembrane</keyword>
<dbReference type="EMBL" id="CAFBMN010000069">
    <property type="protein sequence ID" value="CAB4908260.1"/>
    <property type="molecule type" value="Genomic_DNA"/>
</dbReference>
<gene>
    <name evidence="3" type="ORF">UFOPK2967_00854</name>
    <name evidence="4" type="ORF">UFOPK3587_00924</name>
    <name evidence="5" type="ORF">UFOPK3984_00861</name>
    <name evidence="6" type="ORF">UFOPK4114_00897</name>
</gene>
<protein>
    <submittedName>
        <fullName evidence="3">Unannotated protein</fullName>
    </submittedName>
</protein>
<keyword evidence="2" id="KW-1133">Transmembrane helix</keyword>
<evidence type="ECO:0000256" key="2">
    <source>
        <dbReference type="SAM" id="Phobius"/>
    </source>
</evidence>
<dbReference type="AlphaFoldDB" id="A0A6J6WX74"/>
<feature type="compositionally biased region" description="Basic and acidic residues" evidence="1">
    <location>
        <begin position="147"/>
        <end position="156"/>
    </location>
</feature>
<feature type="transmembrane region" description="Helical" evidence="2">
    <location>
        <begin position="37"/>
        <end position="57"/>
    </location>
</feature>
<name>A0A6J6WX74_9ZZZZ</name>
<feature type="region of interest" description="Disordered" evidence="1">
    <location>
        <begin position="136"/>
        <end position="156"/>
    </location>
</feature>
<evidence type="ECO:0000313" key="3">
    <source>
        <dbReference type="EMBL" id="CAB4789771.1"/>
    </source>
</evidence>
<evidence type="ECO:0000313" key="6">
    <source>
        <dbReference type="EMBL" id="CAB5021974.1"/>
    </source>
</evidence>
<evidence type="ECO:0000256" key="1">
    <source>
        <dbReference type="SAM" id="MobiDB-lite"/>
    </source>
</evidence>
<feature type="transmembrane region" description="Helical" evidence="2">
    <location>
        <begin position="69"/>
        <end position="92"/>
    </location>
</feature>